<name>A0A0K1PV91_9BACT</name>
<evidence type="ECO:0000313" key="4">
    <source>
        <dbReference type="Proteomes" id="UP000064967"/>
    </source>
</evidence>
<dbReference type="AlphaFoldDB" id="A0A0K1PV91"/>
<reference evidence="3 4" key="1">
    <citation type="submission" date="2015-08" db="EMBL/GenBank/DDBJ databases">
        <authorList>
            <person name="Babu N.S."/>
            <person name="Beckwith C.J."/>
            <person name="Beseler K.G."/>
            <person name="Brison A."/>
            <person name="Carone J.V."/>
            <person name="Caskin T.P."/>
            <person name="Diamond M."/>
            <person name="Durham M.E."/>
            <person name="Foxe J.M."/>
            <person name="Go M."/>
            <person name="Henderson B.A."/>
            <person name="Jones I.B."/>
            <person name="McGettigan J.A."/>
            <person name="Micheletti S.J."/>
            <person name="Nasrallah M.E."/>
            <person name="Ortiz D."/>
            <person name="Piller C.R."/>
            <person name="Privatt S.R."/>
            <person name="Schneider S.L."/>
            <person name="Sharp S."/>
            <person name="Smith T.C."/>
            <person name="Stanton J.D."/>
            <person name="Ullery H.E."/>
            <person name="Wilson R.J."/>
            <person name="Serrano M.G."/>
            <person name="Buck G."/>
            <person name="Lee V."/>
            <person name="Wang Y."/>
            <person name="Carvalho R."/>
            <person name="Voegtly L."/>
            <person name="Shi R."/>
            <person name="Duckworth R."/>
            <person name="Johnson A."/>
            <person name="Loviza R."/>
            <person name="Walstead R."/>
            <person name="Shah Z."/>
            <person name="Kiflezghi M."/>
            <person name="Wade K."/>
            <person name="Ball S.L."/>
            <person name="Bradley K.W."/>
            <person name="Asai D.J."/>
            <person name="Bowman C.A."/>
            <person name="Russell D.A."/>
            <person name="Pope W.H."/>
            <person name="Jacobs-Sera D."/>
            <person name="Hendrix R.W."/>
            <person name="Hatfull G.F."/>
        </authorList>
    </citation>
    <scope>NUCLEOTIDE SEQUENCE [LARGE SCALE GENOMIC DNA]</scope>
    <source>
        <strain evidence="3 4">DSM 27648</strain>
    </source>
</reference>
<keyword evidence="1" id="KW-0812">Transmembrane</keyword>
<gene>
    <name evidence="3" type="ORF">AKJ09_03945</name>
</gene>
<dbReference type="Pfam" id="PF11127">
    <property type="entry name" value="YgaP-like_TM"/>
    <property type="match status" value="1"/>
</dbReference>
<keyword evidence="1" id="KW-0472">Membrane</keyword>
<proteinExistence type="predicted"/>
<dbReference type="InterPro" id="IPR021309">
    <property type="entry name" value="YgaP-like_TM"/>
</dbReference>
<evidence type="ECO:0000256" key="1">
    <source>
        <dbReference type="SAM" id="Phobius"/>
    </source>
</evidence>
<accession>A0A0K1PV91</accession>
<dbReference type="Proteomes" id="UP000064967">
    <property type="component" value="Chromosome"/>
</dbReference>
<evidence type="ECO:0000313" key="3">
    <source>
        <dbReference type="EMBL" id="AKU97281.1"/>
    </source>
</evidence>
<organism evidence="3 4">
    <name type="scientific">Labilithrix luteola</name>
    <dbReference type="NCBI Taxonomy" id="1391654"/>
    <lineage>
        <taxon>Bacteria</taxon>
        <taxon>Pseudomonadati</taxon>
        <taxon>Myxococcota</taxon>
        <taxon>Polyangia</taxon>
        <taxon>Polyangiales</taxon>
        <taxon>Labilitrichaceae</taxon>
        <taxon>Labilithrix</taxon>
    </lineage>
</organism>
<dbReference type="EMBL" id="CP012333">
    <property type="protein sequence ID" value="AKU97281.1"/>
    <property type="molecule type" value="Genomic_DNA"/>
</dbReference>
<dbReference type="KEGG" id="llu:AKJ09_03945"/>
<dbReference type="PATRIC" id="fig|1391654.3.peg.4003"/>
<evidence type="ECO:0000259" key="2">
    <source>
        <dbReference type="Pfam" id="PF11127"/>
    </source>
</evidence>
<feature type="domain" description="Inner membrane protein YgaP-like transmembrane" evidence="2">
    <location>
        <begin position="10"/>
        <end position="68"/>
    </location>
</feature>
<dbReference type="RefSeq" id="WP_146648443.1">
    <property type="nucleotide sequence ID" value="NZ_CP012333.1"/>
</dbReference>
<feature type="transmembrane region" description="Helical" evidence="1">
    <location>
        <begin position="20"/>
        <end position="37"/>
    </location>
</feature>
<keyword evidence="4" id="KW-1185">Reference proteome</keyword>
<dbReference type="STRING" id="1391654.AKJ09_03945"/>
<dbReference type="OrthoDB" id="7065365at2"/>
<sequence>MSFAKTAFYAKNVPNWERVLRIVLSATAVAFAFTRLASPWSWVAAFSAIGFAMTGFVGFCPACALVGRRLPGN</sequence>
<keyword evidence="1" id="KW-1133">Transmembrane helix</keyword>
<protein>
    <recommendedName>
        <fullName evidence="2">Inner membrane protein YgaP-like transmembrane domain-containing protein</fullName>
    </recommendedName>
</protein>
<feature type="transmembrane region" description="Helical" evidence="1">
    <location>
        <begin position="43"/>
        <end position="67"/>
    </location>
</feature>